<comment type="caution">
    <text evidence="1">The sequence shown here is derived from an EMBL/GenBank/DDBJ whole genome shotgun (WGS) entry which is preliminary data.</text>
</comment>
<reference evidence="2" key="1">
    <citation type="journal article" date="2015" name="Nat. Genet.">
        <title>The genome and transcriptome of the zoonotic hookworm Ancylostoma ceylanicum identify infection-specific gene families.</title>
        <authorList>
            <person name="Schwarz E.M."/>
            <person name="Hu Y."/>
            <person name="Antoshechkin I."/>
            <person name="Miller M.M."/>
            <person name="Sternberg P.W."/>
            <person name="Aroian R.V."/>
        </authorList>
    </citation>
    <scope>NUCLEOTIDE SEQUENCE</scope>
    <source>
        <strain evidence="2">HY135</strain>
    </source>
</reference>
<sequence length="197" mass="22182">MCFFHGLRDTAAQSGLPVARVCPSSGHKIHFCLMCPLLSQLARLRYMVLLLPDLSPLCYFVWSFIEAKVSATSHKGKNSLKAAFTRKWSETDVNLSRPTEVLHEAQLRICTDSEAGIFEQHLHMVMINACAKHLVNTLLQYLTSLEKEVTKWSDPYLTATLYMKFLIKEDQKRQKAHAGRAHLPTSATQLTSCSASD</sequence>
<dbReference type="Proteomes" id="UP000024635">
    <property type="component" value="Unassembled WGS sequence"/>
</dbReference>
<protein>
    <submittedName>
        <fullName evidence="1">Uncharacterized protein</fullName>
    </submittedName>
</protein>
<gene>
    <name evidence="1" type="primary">Acey_s0459.g1839</name>
    <name evidence="1" type="ORF">Y032_0459g1839</name>
</gene>
<evidence type="ECO:0000313" key="1">
    <source>
        <dbReference type="EMBL" id="EYC44508.1"/>
    </source>
</evidence>
<keyword evidence="2" id="KW-1185">Reference proteome</keyword>
<name>A0A016WZS4_9BILA</name>
<organism evidence="1 2">
    <name type="scientific">Ancylostoma ceylanicum</name>
    <dbReference type="NCBI Taxonomy" id="53326"/>
    <lineage>
        <taxon>Eukaryota</taxon>
        <taxon>Metazoa</taxon>
        <taxon>Ecdysozoa</taxon>
        <taxon>Nematoda</taxon>
        <taxon>Chromadorea</taxon>
        <taxon>Rhabditida</taxon>
        <taxon>Rhabditina</taxon>
        <taxon>Rhabditomorpha</taxon>
        <taxon>Strongyloidea</taxon>
        <taxon>Ancylostomatidae</taxon>
        <taxon>Ancylostomatinae</taxon>
        <taxon>Ancylostoma</taxon>
    </lineage>
</organism>
<dbReference type="EMBL" id="JARK01000059">
    <property type="protein sequence ID" value="EYC44508.1"/>
    <property type="molecule type" value="Genomic_DNA"/>
</dbReference>
<proteinExistence type="predicted"/>
<evidence type="ECO:0000313" key="2">
    <source>
        <dbReference type="Proteomes" id="UP000024635"/>
    </source>
</evidence>
<dbReference type="AlphaFoldDB" id="A0A016WZS4"/>
<accession>A0A016WZS4</accession>